<protein>
    <submittedName>
        <fullName evidence="3">RNA helicase</fullName>
    </submittedName>
</protein>
<feature type="region of interest" description="Disordered" evidence="1">
    <location>
        <begin position="45"/>
        <end position="76"/>
    </location>
</feature>
<dbReference type="WBParaSite" id="scf7180000419362.g3695">
    <property type="protein sequence ID" value="scf7180000419362.g3695"/>
    <property type="gene ID" value="scf7180000419362.g3695"/>
</dbReference>
<sequence>NAMQMAQAMGRGGIGGGVEIRFDERLVRCLDGFLGKNENEVKMVRISESEKHRGEKHHNKNDDDSASNENNSGYGKFDRYGHHGGYAGGRFMGRGGRTFGGGIVGRGGFIGGMGRGRFGGSRGAYRGAM</sequence>
<evidence type="ECO:0000313" key="3">
    <source>
        <dbReference type="WBParaSite" id="scf7180000419362.g3695"/>
    </source>
</evidence>
<evidence type="ECO:0000256" key="1">
    <source>
        <dbReference type="SAM" id="MobiDB-lite"/>
    </source>
</evidence>
<accession>A0A915NQQ7</accession>
<organism evidence="2 3">
    <name type="scientific">Meloidogyne floridensis</name>
    <dbReference type="NCBI Taxonomy" id="298350"/>
    <lineage>
        <taxon>Eukaryota</taxon>
        <taxon>Metazoa</taxon>
        <taxon>Ecdysozoa</taxon>
        <taxon>Nematoda</taxon>
        <taxon>Chromadorea</taxon>
        <taxon>Rhabditida</taxon>
        <taxon>Tylenchina</taxon>
        <taxon>Tylenchomorpha</taxon>
        <taxon>Tylenchoidea</taxon>
        <taxon>Meloidogynidae</taxon>
        <taxon>Meloidogyninae</taxon>
        <taxon>Meloidogyne</taxon>
    </lineage>
</organism>
<dbReference type="Proteomes" id="UP000887560">
    <property type="component" value="Unplaced"/>
</dbReference>
<dbReference type="AlphaFoldDB" id="A0A915NQQ7"/>
<keyword evidence="2" id="KW-1185">Reference proteome</keyword>
<name>A0A915NQQ7_9BILA</name>
<evidence type="ECO:0000313" key="2">
    <source>
        <dbReference type="Proteomes" id="UP000887560"/>
    </source>
</evidence>
<reference evidence="3" key="1">
    <citation type="submission" date="2022-11" db="UniProtKB">
        <authorList>
            <consortium name="WormBaseParasite"/>
        </authorList>
    </citation>
    <scope>IDENTIFICATION</scope>
</reference>
<proteinExistence type="predicted"/>